<feature type="compositionally biased region" description="Polar residues" evidence="1">
    <location>
        <begin position="15"/>
        <end position="24"/>
    </location>
</feature>
<gene>
    <name evidence="2" type="ORF">GCM10023210_04030</name>
</gene>
<sequence length="53" mass="6064">MQSLKDFINEQLSIEVQENGQNSQDTKDKVDVNNTNENNENILKGQPNDEKTD</sequence>
<feature type="region of interest" description="Disordered" evidence="1">
    <location>
        <begin position="15"/>
        <end position="53"/>
    </location>
</feature>
<reference evidence="3" key="1">
    <citation type="journal article" date="2019" name="Int. J. Syst. Evol. Microbiol.">
        <title>The Global Catalogue of Microorganisms (GCM) 10K type strain sequencing project: providing services to taxonomists for standard genome sequencing and annotation.</title>
        <authorList>
            <consortium name="The Broad Institute Genomics Platform"/>
            <consortium name="The Broad Institute Genome Sequencing Center for Infectious Disease"/>
            <person name="Wu L."/>
            <person name="Ma J."/>
        </authorList>
    </citation>
    <scope>NUCLEOTIDE SEQUENCE [LARGE SCALE GENOMIC DNA]</scope>
    <source>
        <strain evidence="3">JCM 18019</strain>
    </source>
</reference>
<name>A0ABP9LXN5_9FLAO</name>
<dbReference type="RefSeq" id="WP_345199980.1">
    <property type="nucleotide sequence ID" value="NZ_BAABHX010000001.1"/>
</dbReference>
<evidence type="ECO:0000256" key="1">
    <source>
        <dbReference type="SAM" id="MobiDB-lite"/>
    </source>
</evidence>
<proteinExistence type="predicted"/>
<organism evidence="2 3">
    <name type="scientific">Chryseobacterium ginsengisoli</name>
    <dbReference type="NCBI Taxonomy" id="363853"/>
    <lineage>
        <taxon>Bacteria</taxon>
        <taxon>Pseudomonadati</taxon>
        <taxon>Bacteroidota</taxon>
        <taxon>Flavobacteriia</taxon>
        <taxon>Flavobacteriales</taxon>
        <taxon>Weeksellaceae</taxon>
        <taxon>Chryseobacterium group</taxon>
        <taxon>Chryseobacterium</taxon>
    </lineage>
</organism>
<comment type="caution">
    <text evidence="2">The sequence shown here is derived from an EMBL/GenBank/DDBJ whole genome shotgun (WGS) entry which is preliminary data.</text>
</comment>
<keyword evidence="3" id="KW-1185">Reference proteome</keyword>
<protein>
    <submittedName>
        <fullName evidence="2">Uncharacterized protein</fullName>
    </submittedName>
</protein>
<evidence type="ECO:0000313" key="3">
    <source>
        <dbReference type="Proteomes" id="UP001500353"/>
    </source>
</evidence>
<dbReference type="EMBL" id="BAABHX010000001">
    <property type="protein sequence ID" value="GAA5084323.1"/>
    <property type="molecule type" value="Genomic_DNA"/>
</dbReference>
<dbReference type="Proteomes" id="UP001500353">
    <property type="component" value="Unassembled WGS sequence"/>
</dbReference>
<accession>A0ABP9LXN5</accession>
<evidence type="ECO:0000313" key="2">
    <source>
        <dbReference type="EMBL" id="GAA5084323.1"/>
    </source>
</evidence>